<feature type="domain" description="Cas12f1-like TNB" evidence="3">
    <location>
        <begin position="131"/>
        <end position="158"/>
    </location>
</feature>
<organism evidence="4 5">
    <name type="scientific">Paenacidovorax caeni</name>
    <dbReference type="NCBI Taxonomy" id="343013"/>
    <lineage>
        <taxon>Bacteria</taxon>
        <taxon>Pseudomonadati</taxon>
        <taxon>Pseudomonadota</taxon>
        <taxon>Betaproteobacteria</taxon>
        <taxon>Burkholderiales</taxon>
        <taxon>Comamonadaceae</taxon>
        <taxon>Paenacidovorax</taxon>
    </lineage>
</organism>
<proteinExistence type="predicted"/>
<keyword evidence="1" id="KW-1277">Toxin-antitoxin system</keyword>
<dbReference type="Gene3D" id="3.30.2310.20">
    <property type="entry name" value="RelE-like"/>
    <property type="match status" value="1"/>
</dbReference>
<evidence type="ECO:0000256" key="2">
    <source>
        <dbReference type="ARBA" id="ARBA00023125"/>
    </source>
</evidence>
<dbReference type="InterPro" id="IPR035093">
    <property type="entry name" value="RelE/ParE_toxin_dom_sf"/>
</dbReference>
<evidence type="ECO:0000256" key="1">
    <source>
        <dbReference type="ARBA" id="ARBA00022649"/>
    </source>
</evidence>
<keyword evidence="5" id="KW-1185">Reference proteome</keyword>
<reference evidence="4 5" key="1">
    <citation type="submission" date="2016-10" db="EMBL/GenBank/DDBJ databases">
        <authorList>
            <person name="de Groot N.N."/>
        </authorList>
    </citation>
    <scope>NUCLEOTIDE SEQUENCE [LARGE SCALE GENOMIC DNA]</scope>
    <source>
        <strain evidence="4 5">R-24608</strain>
    </source>
</reference>
<dbReference type="InterPro" id="IPR007712">
    <property type="entry name" value="RelE/ParE_toxin"/>
</dbReference>
<evidence type="ECO:0000259" key="3">
    <source>
        <dbReference type="Pfam" id="PF07282"/>
    </source>
</evidence>
<dbReference type="GO" id="GO:0003677">
    <property type="term" value="F:DNA binding"/>
    <property type="evidence" value="ECO:0007669"/>
    <property type="project" value="UniProtKB-KW"/>
</dbReference>
<dbReference type="Proteomes" id="UP000183656">
    <property type="component" value="Unassembled WGS sequence"/>
</dbReference>
<dbReference type="AlphaFoldDB" id="A0A1I7KEU4"/>
<dbReference type="Pfam" id="PF07282">
    <property type="entry name" value="Cas12f1-like_TNB"/>
    <property type="match status" value="1"/>
</dbReference>
<gene>
    <name evidence="4" type="ORF">SAMN04489707_104825</name>
</gene>
<dbReference type="Pfam" id="PF05016">
    <property type="entry name" value="ParE_toxin"/>
    <property type="match status" value="1"/>
</dbReference>
<name>A0A1I7KEU4_9BURK</name>
<keyword evidence="2" id="KW-0238">DNA-binding</keyword>
<protein>
    <submittedName>
        <fullName evidence="4">ParE toxin of type II toxin-antitoxin system, parDE</fullName>
    </submittedName>
</protein>
<dbReference type="RefSeq" id="WP_074930417.1">
    <property type="nucleotide sequence ID" value="NZ_CYIG01000053.1"/>
</dbReference>
<sequence length="213" mass="23119">MSNRVTIKLTANFERNLADIEQFLIEAEAPQAFDGLLDELLGRVLPNLERFPELGRPFFNRAIGSAEAVNATAELKAKLATLVGTSLTSLREYVMNHYLVLYVQVDDTLFLLSIKHHKQLSFDFEGHWGSSACQTQAVFRCVACGHQAHADVVGAINILARGHRAAACGEVVSRARPETERSKAKRAASAKQEPTEATTAGSACCGAVGIPRL</sequence>
<dbReference type="STRING" id="343013.SAMN04489707_104825"/>
<dbReference type="EMBL" id="FPBX01000048">
    <property type="protein sequence ID" value="SFU95953.1"/>
    <property type="molecule type" value="Genomic_DNA"/>
</dbReference>
<accession>A0A1I7KEU4</accession>
<evidence type="ECO:0000313" key="4">
    <source>
        <dbReference type="EMBL" id="SFU95953.1"/>
    </source>
</evidence>
<evidence type="ECO:0000313" key="5">
    <source>
        <dbReference type="Proteomes" id="UP000183656"/>
    </source>
</evidence>
<dbReference type="InterPro" id="IPR010095">
    <property type="entry name" value="Cas12f1-like_TNB"/>
</dbReference>